<sequence length="84" mass="9984">MPRAVEEILEKLIVIEQRLNDIKNHFQPIKPIELMTRKEVALFFKVDISTVHNWTKKGKLQSYGIGARVYYKRKEVENVLIKLF</sequence>
<feature type="domain" description="Helix-turn-helix" evidence="1">
    <location>
        <begin position="34"/>
        <end position="78"/>
    </location>
</feature>
<dbReference type="AlphaFoldDB" id="A0A1G7CP74"/>
<dbReference type="InterPro" id="IPR041657">
    <property type="entry name" value="HTH_17"/>
</dbReference>
<accession>A0A1G7CP74</accession>
<gene>
    <name evidence="2" type="ORF">SAMN05421855_101479</name>
</gene>
<evidence type="ECO:0000313" key="3">
    <source>
        <dbReference type="Proteomes" id="UP000199321"/>
    </source>
</evidence>
<protein>
    <submittedName>
        <fullName evidence="2">Helix-turn-helix domain-containing protein</fullName>
    </submittedName>
</protein>
<dbReference type="Proteomes" id="UP000199321">
    <property type="component" value="Unassembled WGS sequence"/>
</dbReference>
<evidence type="ECO:0000259" key="1">
    <source>
        <dbReference type="Pfam" id="PF12728"/>
    </source>
</evidence>
<dbReference type="Pfam" id="PF12728">
    <property type="entry name" value="HTH_17"/>
    <property type="match status" value="1"/>
</dbReference>
<keyword evidence="3" id="KW-1185">Reference proteome</keyword>
<proteinExistence type="predicted"/>
<evidence type="ECO:0000313" key="2">
    <source>
        <dbReference type="EMBL" id="SDE41021.1"/>
    </source>
</evidence>
<dbReference type="InterPro" id="IPR009061">
    <property type="entry name" value="DNA-bd_dom_put_sf"/>
</dbReference>
<dbReference type="EMBL" id="FNBA01000001">
    <property type="protein sequence ID" value="SDE41021.1"/>
    <property type="molecule type" value="Genomic_DNA"/>
</dbReference>
<reference evidence="2 3" key="1">
    <citation type="submission" date="2016-10" db="EMBL/GenBank/DDBJ databases">
        <authorList>
            <person name="de Groot N.N."/>
        </authorList>
    </citation>
    <scope>NUCLEOTIDE SEQUENCE [LARGE SCALE GENOMIC DNA]</scope>
    <source>
        <strain evidence="2 3">DSM 16195</strain>
    </source>
</reference>
<organism evidence="2 3">
    <name type="scientific">Ulvibacter litoralis</name>
    <dbReference type="NCBI Taxonomy" id="227084"/>
    <lineage>
        <taxon>Bacteria</taxon>
        <taxon>Pseudomonadati</taxon>
        <taxon>Bacteroidota</taxon>
        <taxon>Flavobacteriia</taxon>
        <taxon>Flavobacteriales</taxon>
        <taxon>Flavobacteriaceae</taxon>
        <taxon>Ulvibacter</taxon>
    </lineage>
</organism>
<name>A0A1G7CP74_9FLAO</name>
<dbReference type="SUPFAM" id="SSF46955">
    <property type="entry name" value="Putative DNA-binding domain"/>
    <property type="match status" value="1"/>
</dbReference>